<dbReference type="Pfam" id="PF01258">
    <property type="entry name" value="zf-dskA_traR"/>
    <property type="match status" value="1"/>
</dbReference>
<reference evidence="7" key="1">
    <citation type="submission" date="2019-02" db="EMBL/GenBank/DDBJ databases">
        <title>Deep-cultivation of Planctomycetes and their phenomic and genomic characterization uncovers novel biology.</title>
        <authorList>
            <person name="Wiegand S."/>
            <person name="Jogler M."/>
            <person name="Boedeker C."/>
            <person name="Pinto D."/>
            <person name="Vollmers J."/>
            <person name="Rivas-Marin E."/>
            <person name="Kohn T."/>
            <person name="Peeters S.H."/>
            <person name="Heuer A."/>
            <person name="Rast P."/>
            <person name="Oberbeckmann S."/>
            <person name="Bunk B."/>
            <person name="Jeske O."/>
            <person name="Meyerdierks A."/>
            <person name="Storesund J.E."/>
            <person name="Kallscheuer N."/>
            <person name="Luecker S."/>
            <person name="Lage O.M."/>
            <person name="Pohl T."/>
            <person name="Merkel B.J."/>
            <person name="Hornburger P."/>
            <person name="Mueller R.-W."/>
            <person name="Bruemmer F."/>
            <person name="Labrenz M."/>
            <person name="Spormann A.M."/>
            <person name="Op den Camp H."/>
            <person name="Overmann J."/>
            <person name="Amann R."/>
            <person name="Jetten M.S.M."/>
            <person name="Mascher T."/>
            <person name="Medema M.H."/>
            <person name="Devos D.P."/>
            <person name="Kaster A.-K."/>
            <person name="Ovreas L."/>
            <person name="Rohde M."/>
            <person name="Galperin M.Y."/>
            <person name="Jogler C."/>
        </authorList>
    </citation>
    <scope>NUCLEOTIDE SEQUENCE [LARGE SCALE GENOMIC DNA]</scope>
    <source>
        <strain evidence="7">Pan97</strain>
    </source>
</reference>
<dbReference type="PANTHER" id="PTHR33823:SF4">
    <property type="entry name" value="GENERAL STRESS PROTEIN 16O"/>
    <property type="match status" value="1"/>
</dbReference>
<keyword evidence="7" id="KW-1185">Reference proteome</keyword>
<dbReference type="RefSeq" id="WP_144971038.1">
    <property type="nucleotide sequence ID" value="NZ_CP036289.1"/>
</dbReference>
<dbReference type="InterPro" id="IPR037187">
    <property type="entry name" value="DnaK_N"/>
</dbReference>
<dbReference type="SUPFAM" id="SSF109635">
    <property type="entry name" value="DnaK suppressor protein DksA, alpha-hairpin domain"/>
    <property type="match status" value="1"/>
</dbReference>
<evidence type="ECO:0000256" key="4">
    <source>
        <dbReference type="PROSITE-ProRule" id="PRU00510"/>
    </source>
</evidence>
<dbReference type="PROSITE" id="PS51128">
    <property type="entry name" value="ZF_DKSA_2"/>
    <property type="match status" value="1"/>
</dbReference>
<dbReference type="SUPFAM" id="SSF57716">
    <property type="entry name" value="Glucocorticoid receptor-like (DNA-binding domain)"/>
    <property type="match status" value="1"/>
</dbReference>
<feature type="domain" description="Zinc finger DksA/TraR C4-type" evidence="5">
    <location>
        <begin position="97"/>
        <end position="131"/>
    </location>
</feature>
<name>A0A518C482_9BACT</name>
<dbReference type="GO" id="GO:0008270">
    <property type="term" value="F:zinc ion binding"/>
    <property type="evidence" value="ECO:0007669"/>
    <property type="project" value="UniProtKB-KW"/>
</dbReference>
<evidence type="ECO:0000256" key="3">
    <source>
        <dbReference type="ARBA" id="ARBA00022833"/>
    </source>
</evidence>
<evidence type="ECO:0000256" key="2">
    <source>
        <dbReference type="ARBA" id="ARBA00022771"/>
    </source>
</evidence>
<sequence length="136" mass="14928">MGNTRSSKGAYSKSEAEPYLEKLKLLRARMVGDTNYLADSALKRTRSDAAGDLSKMPIHMADIGSDNYEQEFSLNLLAAEQVTLAEIDSALARIESGEYGACVECGQRIKKSRLNAIPFTHYCIDCASARDQESRG</sequence>
<dbReference type="KEGG" id="bvo:Pan97_10340"/>
<dbReference type="Proteomes" id="UP000318626">
    <property type="component" value="Chromosome"/>
</dbReference>
<evidence type="ECO:0000259" key="5">
    <source>
        <dbReference type="Pfam" id="PF01258"/>
    </source>
</evidence>
<dbReference type="AlphaFoldDB" id="A0A518C482"/>
<evidence type="ECO:0000256" key="1">
    <source>
        <dbReference type="ARBA" id="ARBA00022723"/>
    </source>
</evidence>
<proteinExistence type="predicted"/>
<keyword evidence="3" id="KW-0862">Zinc</keyword>
<accession>A0A518C482</accession>
<organism evidence="6 7">
    <name type="scientific">Bremerella volcania</name>
    <dbReference type="NCBI Taxonomy" id="2527984"/>
    <lineage>
        <taxon>Bacteria</taxon>
        <taxon>Pseudomonadati</taxon>
        <taxon>Planctomycetota</taxon>
        <taxon>Planctomycetia</taxon>
        <taxon>Pirellulales</taxon>
        <taxon>Pirellulaceae</taxon>
        <taxon>Bremerella</taxon>
    </lineage>
</organism>
<dbReference type="OrthoDB" id="9811543at2"/>
<feature type="zinc finger region" description="dksA C4-type" evidence="4">
    <location>
        <begin position="102"/>
        <end position="126"/>
    </location>
</feature>
<protein>
    <submittedName>
        <fullName evidence="6">RNA polymerase-binding transcription factor DksA</fullName>
    </submittedName>
</protein>
<dbReference type="Gene3D" id="1.20.120.910">
    <property type="entry name" value="DksA, coiled-coil domain"/>
    <property type="match status" value="1"/>
</dbReference>
<keyword evidence="2" id="KW-0863">Zinc-finger</keyword>
<dbReference type="PANTHER" id="PTHR33823">
    <property type="entry name" value="RNA POLYMERASE-BINDING TRANSCRIPTION FACTOR DKSA-RELATED"/>
    <property type="match status" value="1"/>
</dbReference>
<dbReference type="InterPro" id="IPR000962">
    <property type="entry name" value="Znf_DskA_TraR"/>
</dbReference>
<evidence type="ECO:0000313" key="7">
    <source>
        <dbReference type="Proteomes" id="UP000318626"/>
    </source>
</evidence>
<evidence type="ECO:0000313" key="6">
    <source>
        <dbReference type="EMBL" id="QDU74033.1"/>
    </source>
</evidence>
<keyword evidence="1" id="KW-0479">Metal-binding</keyword>
<gene>
    <name evidence="6" type="primary">dksA</name>
    <name evidence="6" type="ORF">Pan97_10340</name>
</gene>
<dbReference type="EMBL" id="CP036289">
    <property type="protein sequence ID" value="QDU74033.1"/>
    <property type="molecule type" value="Genomic_DNA"/>
</dbReference>